<name>A0ABQ5V8X0_9PROT</name>
<evidence type="ECO:0000313" key="2">
    <source>
        <dbReference type="Proteomes" id="UP001161391"/>
    </source>
</evidence>
<dbReference type="Proteomes" id="UP001161391">
    <property type="component" value="Unassembled WGS sequence"/>
</dbReference>
<organism evidence="1 2">
    <name type="scientific">Algimonas ampicilliniresistens</name>
    <dbReference type="NCBI Taxonomy" id="1298735"/>
    <lineage>
        <taxon>Bacteria</taxon>
        <taxon>Pseudomonadati</taxon>
        <taxon>Pseudomonadota</taxon>
        <taxon>Alphaproteobacteria</taxon>
        <taxon>Maricaulales</taxon>
        <taxon>Robiginitomaculaceae</taxon>
        <taxon>Algimonas</taxon>
    </lineage>
</organism>
<accession>A0ABQ5V8X0</accession>
<protein>
    <submittedName>
        <fullName evidence="1">Uncharacterized protein</fullName>
    </submittedName>
</protein>
<keyword evidence="2" id="KW-1185">Reference proteome</keyword>
<proteinExistence type="predicted"/>
<reference evidence="1" key="1">
    <citation type="journal article" date="2014" name="Int. J. Syst. Evol. Microbiol.">
        <title>Complete genome of a new Firmicutes species belonging to the dominant human colonic microbiota ('Ruminococcus bicirculans') reveals two chromosomes and a selective capacity to utilize plant glucans.</title>
        <authorList>
            <consortium name="NISC Comparative Sequencing Program"/>
            <person name="Wegmann U."/>
            <person name="Louis P."/>
            <person name="Goesmann A."/>
            <person name="Henrissat B."/>
            <person name="Duncan S.H."/>
            <person name="Flint H.J."/>
        </authorList>
    </citation>
    <scope>NUCLEOTIDE SEQUENCE</scope>
    <source>
        <strain evidence="1">NBRC 108219</strain>
    </source>
</reference>
<gene>
    <name evidence="1" type="ORF">GCM10007853_17390</name>
</gene>
<dbReference type="EMBL" id="BSNK01000002">
    <property type="protein sequence ID" value="GLQ23865.1"/>
    <property type="molecule type" value="Genomic_DNA"/>
</dbReference>
<sequence>MQRQEFSKGPKPTRRARSTVQFDGNAGIFAYRYVAIADELYPEIMTAQTNHSLSIARVENGRQAPECL</sequence>
<comment type="caution">
    <text evidence="1">The sequence shown here is derived from an EMBL/GenBank/DDBJ whole genome shotgun (WGS) entry which is preliminary data.</text>
</comment>
<reference evidence="1" key="2">
    <citation type="submission" date="2023-01" db="EMBL/GenBank/DDBJ databases">
        <title>Draft genome sequence of Algimonas ampicilliniresistens strain NBRC 108219.</title>
        <authorList>
            <person name="Sun Q."/>
            <person name="Mori K."/>
        </authorList>
    </citation>
    <scope>NUCLEOTIDE SEQUENCE</scope>
    <source>
        <strain evidence="1">NBRC 108219</strain>
    </source>
</reference>
<evidence type="ECO:0000313" key="1">
    <source>
        <dbReference type="EMBL" id="GLQ23865.1"/>
    </source>
</evidence>